<sequence length="134" mass="14808">MYYSSFPSSPSMLPSKPYLIILGKAKEKKGKRGDLCHPLLQCFPLNQCSSGSYTSGPYPHFPSAFLSFAIVDIPEWHVALACLLPSLQVPGFLSCPILPPPHPPNDFYLKQNNSCLLFTIHHAKTCLSMWALAS</sequence>
<reference evidence="1" key="2">
    <citation type="submission" date="2017-11" db="EMBL/GenBank/DDBJ databases">
        <title>Coralsnake Venomics: Analyses of Venom Gland Transcriptomes and Proteomes of Six Brazilian Taxa.</title>
        <authorList>
            <person name="Aird S.D."/>
            <person name="Jorge da Silva N."/>
            <person name="Qiu L."/>
            <person name="Villar-Briones A."/>
            <person name="Aparecida-Saddi V."/>
            <person name="Campos-Telles M.P."/>
            <person name="Grau M."/>
            <person name="Mikheyev A.S."/>
        </authorList>
    </citation>
    <scope>NUCLEOTIDE SEQUENCE</scope>
    <source>
        <tissue evidence="1">Venom_gland</tissue>
    </source>
</reference>
<dbReference type="AlphaFoldDB" id="A0A2D4P6H9"/>
<proteinExistence type="predicted"/>
<name>A0A2D4P6H9_MICSU</name>
<accession>A0A2D4P6H9</accession>
<organism evidence="1">
    <name type="scientific">Micrurus surinamensis</name>
    <name type="common">Surinam coral snake</name>
    <dbReference type="NCBI Taxonomy" id="129470"/>
    <lineage>
        <taxon>Eukaryota</taxon>
        <taxon>Metazoa</taxon>
        <taxon>Chordata</taxon>
        <taxon>Craniata</taxon>
        <taxon>Vertebrata</taxon>
        <taxon>Euteleostomi</taxon>
        <taxon>Lepidosauria</taxon>
        <taxon>Squamata</taxon>
        <taxon>Bifurcata</taxon>
        <taxon>Unidentata</taxon>
        <taxon>Episquamata</taxon>
        <taxon>Toxicofera</taxon>
        <taxon>Serpentes</taxon>
        <taxon>Colubroidea</taxon>
        <taxon>Elapidae</taxon>
        <taxon>Elapinae</taxon>
        <taxon>Micrurus</taxon>
    </lineage>
</organism>
<protein>
    <submittedName>
        <fullName evidence="1">Uncharacterized protein</fullName>
    </submittedName>
</protein>
<reference evidence="1" key="1">
    <citation type="submission" date="2017-07" db="EMBL/GenBank/DDBJ databases">
        <authorList>
            <person name="Mikheyev A."/>
            <person name="Grau M."/>
        </authorList>
    </citation>
    <scope>NUCLEOTIDE SEQUENCE</scope>
    <source>
        <tissue evidence="1">Venom_gland</tissue>
    </source>
</reference>
<dbReference type="EMBL" id="IACN01057778">
    <property type="protein sequence ID" value="LAB53610.1"/>
    <property type="molecule type" value="Transcribed_RNA"/>
</dbReference>
<evidence type="ECO:0000313" key="1">
    <source>
        <dbReference type="EMBL" id="LAB53610.1"/>
    </source>
</evidence>